<feature type="transmembrane region" description="Helical" evidence="2">
    <location>
        <begin position="7"/>
        <end position="30"/>
    </location>
</feature>
<gene>
    <name evidence="4" type="ORF">ABID39_000670</name>
</gene>
<keyword evidence="4" id="KW-0378">Hydrolase</keyword>
<reference evidence="4 5" key="1">
    <citation type="submission" date="2024-06" db="EMBL/GenBank/DDBJ databases">
        <title>Genomic Encyclopedia of Type Strains, Phase IV (KMG-IV): sequencing the most valuable type-strain genomes for metagenomic binning, comparative biology and taxonomic classification.</title>
        <authorList>
            <person name="Goeker M."/>
        </authorList>
    </citation>
    <scope>NUCLEOTIDE SEQUENCE [LARGE SCALE GENOMIC DNA]</scope>
    <source>
        <strain evidence="4 5">DSM 23650</strain>
    </source>
</reference>
<organism evidence="4 5">
    <name type="scientific">Bartonella japonica</name>
    <dbReference type="NCBI Taxonomy" id="357761"/>
    <lineage>
        <taxon>Bacteria</taxon>
        <taxon>Pseudomonadati</taxon>
        <taxon>Pseudomonadota</taxon>
        <taxon>Alphaproteobacteria</taxon>
        <taxon>Hyphomicrobiales</taxon>
        <taxon>Bartonellaceae</taxon>
        <taxon>Bartonella</taxon>
    </lineage>
</organism>
<dbReference type="SMART" id="SM00318">
    <property type="entry name" value="SNc"/>
    <property type="match status" value="1"/>
</dbReference>
<comment type="caution">
    <text evidence="4">The sequence shown here is derived from an EMBL/GenBank/DDBJ whole genome shotgun (WGS) entry which is preliminary data.</text>
</comment>
<evidence type="ECO:0000313" key="4">
    <source>
        <dbReference type="EMBL" id="MET3559983.1"/>
    </source>
</evidence>
<evidence type="ECO:0000313" key="5">
    <source>
        <dbReference type="Proteomes" id="UP001549112"/>
    </source>
</evidence>
<feature type="domain" description="TNase-like" evidence="3">
    <location>
        <begin position="54"/>
        <end position="165"/>
    </location>
</feature>
<evidence type="ECO:0000256" key="1">
    <source>
        <dbReference type="SAM" id="MobiDB-lite"/>
    </source>
</evidence>
<dbReference type="Pfam" id="PF00565">
    <property type="entry name" value="SNase"/>
    <property type="match status" value="1"/>
</dbReference>
<sequence length="181" mass="20994">MKKKSHFSLTIISFSIFVIAAIFIAIIIYLKQIQASSQRTDFFSKGLIKGKALIIDGDSIMISSVKIRLVGIDAPELQQFCGTKETRYPCGVEAKEYLEDLIGNHPVTCRWYKKDKYNRILATCETKRISNINATLVRNGWAVSYYDYPEEEKEAKKKKKGIWQSNFQHPRKWRKTHPRTE</sequence>
<keyword evidence="4" id="KW-0540">Nuclease</keyword>
<feature type="compositionally biased region" description="Basic residues" evidence="1">
    <location>
        <begin position="169"/>
        <end position="181"/>
    </location>
</feature>
<evidence type="ECO:0000259" key="3">
    <source>
        <dbReference type="PROSITE" id="PS50830"/>
    </source>
</evidence>
<dbReference type="RefSeq" id="WP_354186010.1">
    <property type="nucleotide sequence ID" value="NZ_JBEPLT010000005.1"/>
</dbReference>
<dbReference type="SUPFAM" id="SSF50199">
    <property type="entry name" value="Staphylococcal nuclease"/>
    <property type="match status" value="1"/>
</dbReference>
<feature type="region of interest" description="Disordered" evidence="1">
    <location>
        <begin position="155"/>
        <end position="181"/>
    </location>
</feature>
<dbReference type="EMBL" id="JBEPLT010000005">
    <property type="protein sequence ID" value="MET3559983.1"/>
    <property type="molecule type" value="Genomic_DNA"/>
</dbReference>
<dbReference type="InterPro" id="IPR035437">
    <property type="entry name" value="SNase_OB-fold_sf"/>
</dbReference>
<accession>A0ABV2FNC3</accession>
<dbReference type="PANTHER" id="PTHR12302:SF26">
    <property type="entry name" value="BLR1266 PROTEIN"/>
    <property type="match status" value="1"/>
</dbReference>
<protein>
    <submittedName>
        <fullName evidence="4">Endonuclease YncB(Thermonuclease family)</fullName>
    </submittedName>
</protein>
<dbReference type="GO" id="GO:0004519">
    <property type="term" value="F:endonuclease activity"/>
    <property type="evidence" value="ECO:0007669"/>
    <property type="project" value="UniProtKB-KW"/>
</dbReference>
<keyword evidence="2" id="KW-0472">Membrane</keyword>
<keyword evidence="2" id="KW-0812">Transmembrane</keyword>
<dbReference type="Proteomes" id="UP001549112">
    <property type="component" value="Unassembled WGS sequence"/>
</dbReference>
<keyword evidence="2" id="KW-1133">Transmembrane helix</keyword>
<evidence type="ECO:0000256" key="2">
    <source>
        <dbReference type="SAM" id="Phobius"/>
    </source>
</evidence>
<dbReference type="InterPro" id="IPR016071">
    <property type="entry name" value="Staphylococal_nuclease_OB-fold"/>
</dbReference>
<keyword evidence="4" id="KW-0255">Endonuclease</keyword>
<dbReference type="PANTHER" id="PTHR12302">
    <property type="entry name" value="EBNA2 BINDING PROTEIN P100"/>
    <property type="match status" value="1"/>
</dbReference>
<name>A0ABV2FNC3_9HYPH</name>
<keyword evidence="5" id="KW-1185">Reference proteome</keyword>
<dbReference type="Gene3D" id="2.40.50.90">
    <property type="match status" value="1"/>
</dbReference>
<proteinExistence type="predicted"/>
<dbReference type="PROSITE" id="PS50830">
    <property type="entry name" value="TNASE_3"/>
    <property type="match status" value="1"/>
</dbReference>